<dbReference type="PANTHER" id="PTHR31728:SF5">
    <property type="entry name" value="OS07G0540200 PROTEIN"/>
    <property type="match status" value="1"/>
</dbReference>
<evidence type="ECO:0000313" key="2">
    <source>
        <dbReference type="Proteomes" id="UP000516437"/>
    </source>
</evidence>
<protein>
    <submittedName>
        <fullName evidence="1">Uncharacterized protein</fullName>
    </submittedName>
</protein>
<comment type="caution">
    <text evidence="1">The sequence shown here is derived from an EMBL/GenBank/DDBJ whole genome shotgun (WGS) entry which is preliminary data.</text>
</comment>
<evidence type="ECO:0000313" key="1">
    <source>
        <dbReference type="EMBL" id="KAB1199243.1"/>
    </source>
</evidence>
<dbReference type="CDD" id="cd23656">
    <property type="entry name" value="Abraxas_plant"/>
    <property type="match status" value="1"/>
</dbReference>
<dbReference type="PRINTS" id="PR02051">
    <property type="entry name" value="PROTEINF175"/>
</dbReference>
<dbReference type="EMBL" id="RXIC02000487">
    <property type="protein sequence ID" value="KAB1199243.1"/>
    <property type="molecule type" value="Genomic_DNA"/>
</dbReference>
<dbReference type="GO" id="GO:0031593">
    <property type="term" value="F:polyubiquitin modification-dependent protein binding"/>
    <property type="evidence" value="ECO:0007669"/>
    <property type="project" value="TreeGrafter"/>
</dbReference>
<dbReference type="InterPro" id="IPR023241">
    <property type="entry name" value="FAM175_plant"/>
</dbReference>
<name>A0A6A1UG66_9ROSI</name>
<dbReference type="PRINTS" id="PR02054">
    <property type="entry name" value="FAM175PLANT"/>
</dbReference>
<keyword evidence="2" id="KW-1185">Reference proteome</keyword>
<sequence length="319" mass="35620">MDNLPIQKIAISGRTLASLIQRLSTSSGPIDGFLFGHVSLLTPSTLSDDSTSTTAGDNTSSSFSQTLILTITSFLSSTTTSPTFYSTSGRVHTSLLPQSPSTLLGWFSSRRRSPLRPSMREFSVSESLFSLPPLSFPILNFSSVLSPCIFLLLASPIPNQAIHTHEYRAYQFRDSTYSFDPKSIDIINIGPAFRGHYGDFSPNSLFSPLACELRSSPMVEDKEDGNLSWIEHTAEDQKQLDQCAEGFKIERLTDGPLGCLQLYYRLEDLYEKMLVEIKSMARQVELNSVRFLSRILVLCSQENHNRKLRHKVARFTGSE</sequence>
<dbReference type="GO" id="GO:0005634">
    <property type="term" value="C:nucleus"/>
    <property type="evidence" value="ECO:0007669"/>
    <property type="project" value="TreeGrafter"/>
</dbReference>
<dbReference type="Proteomes" id="UP000516437">
    <property type="component" value="Unassembled WGS sequence"/>
</dbReference>
<proteinExistence type="predicted"/>
<dbReference type="InterPro" id="IPR023238">
    <property type="entry name" value="FAM175"/>
</dbReference>
<dbReference type="AlphaFoldDB" id="A0A6A1UG66"/>
<organism evidence="1 2">
    <name type="scientific">Morella rubra</name>
    <name type="common">Chinese bayberry</name>
    <dbReference type="NCBI Taxonomy" id="262757"/>
    <lineage>
        <taxon>Eukaryota</taxon>
        <taxon>Viridiplantae</taxon>
        <taxon>Streptophyta</taxon>
        <taxon>Embryophyta</taxon>
        <taxon>Tracheophyta</taxon>
        <taxon>Spermatophyta</taxon>
        <taxon>Magnoliopsida</taxon>
        <taxon>eudicotyledons</taxon>
        <taxon>Gunneridae</taxon>
        <taxon>Pentapetalae</taxon>
        <taxon>rosids</taxon>
        <taxon>fabids</taxon>
        <taxon>Fagales</taxon>
        <taxon>Myricaceae</taxon>
        <taxon>Morella</taxon>
    </lineage>
</organism>
<reference evidence="1 2" key="1">
    <citation type="journal article" date="2019" name="Plant Biotechnol. J.">
        <title>The red bayberry genome and genetic basis of sex determination.</title>
        <authorList>
            <person name="Jia H.M."/>
            <person name="Jia H.J."/>
            <person name="Cai Q.L."/>
            <person name="Wang Y."/>
            <person name="Zhao H.B."/>
            <person name="Yang W.F."/>
            <person name="Wang G.Y."/>
            <person name="Li Y.H."/>
            <person name="Zhan D.L."/>
            <person name="Shen Y.T."/>
            <person name="Niu Q.F."/>
            <person name="Chang L."/>
            <person name="Qiu J."/>
            <person name="Zhao L."/>
            <person name="Xie H.B."/>
            <person name="Fu W.Y."/>
            <person name="Jin J."/>
            <person name="Li X.W."/>
            <person name="Jiao Y."/>
            <person name="Zhou C.C."/>
            <person name="Tu T."/>
            <person name="Chai C.Y."/>
            <person name="Gao J.L."/>
            <person name="Fan L.J."/>
            <person name="van de Weg E."/>
            <person name="Wang J.Y."/>
            <person name="Gao Z.S."/>
        </authorList>
    </citation>
    <scope>NUCLEOTIDE SEQUENCE [LARGE SCALE GENOMIC DNA]</scope>
    <source>
        <tissue evidence="1">Leaves</tissue>
    </source>
</reference>
<accession>A0A6A1UG66</accession>
<dbReference type="OrthoDB" id="6358435at2759"/>
<gene>
    <name evidence="1" type="ORF">CJ030_MR0G025667</name>
</gene>
<dbReference type="PANTHER" id="PTHR31728">
    <property type="entry name" value="ABRAXAS FAMILY MEMBER"/>
    <property type="match status" value="1"/>
</dbReference>